<proteinExistence type="predicted"/>
<keyword evidence="3" id="KW-1185">Reference proteome</keyword>
<evidence type="ECO:0000256" key="1">
    <source>
        <dbReference type="SAM" id="MobiDB-lite"/>
    </source>
</evidence>
<dbReference type="AlphaFoldDB" id="A0A109UYJ6"/>
<feature type="region of interest" description="Disordered" evidence="1">
    <location>
        <begin position="84"/>
        <end position="121"/>
    </location>
</feature>
<evidence type="ECO:0000313" key="3">
    <source>
        <dbReference type="Proteomes" id="UP000243052"/>
    </source>
</evidence>
<reference evidence="2 3" key="1">
    <citation type="submission" date="2016-01" db="EMBL/GenBank/DDBJ databases">
        <title>Genome sequence of the yeast Holleya sinecauda.</title>
        <authorList>
            <person name="Dietrich F.S."/>
        </authorList>
    </citation>
    <scope>NUCLEOTIDE SEQUENCE [LARGE SCALE GENOMIC DNA]</scope>
    <source>
        <strain evidence="2 3">ATCC 58844</strain>
    </source>
</reference>
<accession>A0A109UYJ6</accession>
<name>A0A109UYJ6_9SACH</name>
<dbReference type="Proteomes" id="UP000243052">
    <property type="component" value="Chromosome viii"/>
</dbReference>
<protein>
    <submittedName>
        <fullName evidence="2">HHL043Wp</fullName>
    </submittedName>
</protein>
<dbReference type="EMBL" id="CP014248">
    <property type="protein sequence ID" value="AMD22727.1"/>
    <property type="molecule type" value="Genomic_DNA"/>
</dbReference>
<dbReference type="GeneID" id="28726089"/>
<evidence type="ECO:0000313" key="2">
    <source>
        <dbReference type="EMBL" id="AMD22727.1"/>
    </source>
</evidence>
<gene>
    <name evidence="2" type="ORF">AW171_hschr84779</name>
</gene>
<dbReference type="RefSeq" id="XP_017989723.1">
    <property type="nucleotide sequence ID" value="XM_018134005.1"/>
</dbReference>
<sequence>MLKKKTSSLFKHVSYISYYLVQNKFKLHEFDLPTGISPKEFNSASSELLFNEDITLLHEKFPNRDDFTPCSACSEYNWDSTESCVSSQSENEGMEDENDWYIYDSRNNDPDDTGSGSDMDENYDFQRHDFFNQYESFSADYVDYY</sequence>
<organism evidence="2 3">
    <name type="scientific">Eremothecium sinecaudum</name>
    <dbReference type="NCBI Taxonomy" id="45286"/>
    <lineage>
        <taxon>Eukaryota</taxon>
        <taxon>Fungi</taxon>
        <taxon>Dikarya</taxon>
        <taxon>Ascomycota</taxon>
        <taxon>Saccharomycotina</taxon>
        <taxon>Saccharomycetes</taxon>
        <taxon>Saccharomycetales</taxon>
        <taxon>Saccharomycetaceae</taxon>
        <taxon>Eremothecium</taxon>
    </lineage>
</organism>